<organism evidence="6 7">
    <name type="scientific">Parageobacillus toebii</name>
    <dbReference type="NCBI Taxonomy" id="153151"/>
    <lineage>
        <taxon>Bacteria</taxon>
        <taxon>Bacillati</taxon>
        <taxon>Bacillota</taxon>
        <taxon>Bacilli</taxon>
        <taxon>Bacillales</taxon>
        <taxon>Anoxybacillaceae</taxon>
        <taxon>Parageobacillus</taxon>
    </lineage>
</organism>
<evidence type="ECO:0000256" key="2">
    <source>
        <dbReference type="ARBA" id="ARBA00010961"/>
    </source>
</evidence>
<dbReference type="Pfam" id="PF00872">
    <property type="entry name" value="Transposase_mut"/>
    <property type="match status" value="1"/>
</dbReference>
<name>A0A150MNZ2_9BACL</name>
<comment type="similarity">
    <text evidence="2">Belongs to the transposase mutator family.</text>
</comment>
<dbReference type="EMBL" id="LQYW01000128">
    <property type="protein sequence ID" value="KYD26144.1"/>
    <property type="molecule type" value="Genomic_DNA"/>
</dbReference>
<proteinExistence type="inferred from homology"/>
<dbReference type="GO" id="GO:0004803">
    <property type="term" value="F:transposase activity"/>
    <property type="evidence" value="ECO:0007669"/>
    <property type="project" value="InterPro"/>
</dbReference>
<reference evidence="6 7" key="1">
    <citation type="submission" date="2016-01" db="EMBL/GenBank/DDBJ databases">
        <title>Draft Genome Sequences of Seven Thermophilic Sporeformers Isolated from Foods.</title>
        <authorList>
            <person name="Berendsen E.M."/>
            <person name="Wells-Bennik M.H."/>
            <person name="Krawcyk A.O."/>
            <person name="De Jong A."/>
            <person name="Holsappel S."/>
            <person name="Eijlander R.T."/>
            <person name="Kuipers O.P."/>
        </authorList>
    </citation>
    <scope>NUCLEOTIDE SEQUENCE [LARGE SCALE GENOMIC DNA]</scope>
    <source>
        <strain evidence="6 7">B4110</strain>
    </source>
</reference>
<evidence type="ECO:0000313" key="6">
    <source>
        <dbReference type="EMBL" id="KYD26144.1"/>
    </source>
</evidence>
<protein>
    <recommendedName>
        <fullName evidence="8">Mutator family transposase</fullName>
    </recommendedName>
</protein>
<keyword evidence="3" id="KW-0815">Transposition</keyword>
<keyword evidence="4" id="KW-0238">DNA-binding</keyword>
<dbReference type="AlphaFoldDB" id="A0A150MNZ2"/>
<evidence type="ECO:0008006" key="8">
    <source>
        <dbReference type="Google" id="ProtNLM"/>
    </source>
</evidence>
<dbReference type="InterPro" id="IPR001207">
    <property type="entry name" value="Transposase_mutator"/>
</dbReference>
<dbReference type="PATRIC" id="fig|153151.4.peg.791"/>
<dbReference type="GO" id="GO:0003677">
    <property type="term" value="F:DNA binding"/>
    <property type="evidence" value="ECO:0007669"/>
    <property type="project" value="UniProtKB-KW"/>
</dbReference>
<evidence type="ECO:0000256" key="3">
    <source>
        <dbReference type="ARBA" id="ARBA00022578"/>
    </source>
</evidence>
<gene>
    <name evidence="6" type="ORF">B4110_1724</name>
</gene>
<keyword evidence="5" id="KW-0233">DNA recombination</keyword>
<evidence type="ECO:0000313" key="7">
    <source>
        <dbReference type="Proteomes" id="UP000075324"/>
    </source>
</evidence>
<accession>A0A150MNZ2</accession>
<evidence type="ECO:0000256" key="4">
    <source>
        <dbReference type="ARBA" id="ARBA00023125"/>
    </source>
</evidence>
<comment type="caution">
    <text evidence="6">The sequence shown here is derived from an EMBL/GenBank/DDBJ whole genome shotgun (WGS) entry which is preliminary data.</text>
</comment>
<evidence type="ECO:0000256" key="5">
    <source>
        <dbReference type="ARBA" id="ARBA00023172"/>
    </source>
</evidence>
<sequence length="91" mass="10894">MSKRSIPNVDWANQLESVIRQFVKEKLELIMREEIKNFLEIEQADTSNMRNGYYQRNLDMQYGRIEGLLVPRDRNGEFQTQLFAPYQRHTG</sequence>
<dbReference type="Proteomes" id="UP000075324">
    <property type="component" value="Unassembled WGS sequence"/>
</dbReference>
<dbReference type="GO" id="GO:0006313">
    <property type="term" value="P:DNA transposition"/>
    <property type="evidence" value="ECO:0007669"/>
    <property type="project" value="InterPro"/>
</dbReference>
<comment type="function">
    <text evidence="1">Required for the transposition of the insertion element.</text>
</comment>
<evidence type="ECO:0000256" key="1">
    <source>
        <dbReference type="ARBA" id="ARBA00002190"/>
    </source>
</evidence>